<dbReference type="InParanoid" id="W7XDX7"/>
<keyword evidence="1" id="KW-0472">Membrane</keyword>
<keyword evidence="1" id="KW-1133">Transmembrane helix</keyword>
<name>W7XDX7_TETTS</name>
<organism evidence="2 3">
    <name type="scientific">Tetrahymena thermophila (strain SB210)</name>
    <dbReference type="NCBI Taxonomy" id="312017"/>
    <lineage>
        <taxon>Eukaryota</taxon>
        <taxon>Sar</taxon>
        <taxon>Alveolata</taxon>
        <taxon>Ciliophora</taxon>
        <taxon>Intramacronucleata</taxon>
        <taxon>Oligohymenophorea</taxon>
        <taxon>Hymenostomatida</taxon>
        <taxon>Tetrahymenina</taxon>
        <taxon>Tetrahymenidae</taxon>
        <taxon>Tetrahymena</taxon>
    </lineage>
</organism>
<accession>W7XDX7</accession>
<dbReference type="AlphaFoldDB" id="W7XDX7"/>
<dbReference type="GeneID" id="24442625"/>
<feature type="transmembrane region" description="Helical" evidence="1">
    <location>
        <begin position="20"/>
        <end position="37"/>
    </location>
</feature>
<dbReference type="EMBL" id="GG662479">
    <property type="protein sequence ID" value="EWS72111.1"/>
    <property type="molecule type" value="Genomic_DNA"/>
</dbReference>
<reference evidence="3" key="1">
    <citation type="journal article" date="2006" name="PLoS Biol.">
        <title>Macronuclear genome sequence of the ciliate Tetrahymena thermophila, a model eukaryote.</title>
        <authorList>
            <person name="Eisen J.A."/>
            <person name="Coyne R.S."/>
            <person name="Wu M."/>
            <person name="Wu D."/>
            <person name="Thiagarajan M."/>
            <person name="Wortman J.R."/>
            <person name="Badger J.H."/>
            <person name="Ren Q."/>
            <person name="Amedeo P."/>
            <person name="Jones K.M."/>
            <person name="Tallon L.J."/>
            <person name="Delcher A.L."/>
            <person name="Salzberg S.L."/>
            <person name="Silva J.C."/>
            <person name="Haas B.J."/>
            <person name="Majoros W.H."/>
            <person name="Farzad M."/>
            <person name="Carlton J.M."/>
            <person name="Smith R.K. Jr."/>
            <person name="Garg J."/>
            <person name="Pearlman R.E."/>
            <person name="Karrer K.M."/>
            <person name="Sun L."/>
            <person name="Manning G."/>
            <person name="Elde N.C."/>
            <person name="Turkewitz A.P."/>
            <person name="Asai D.J."/>
            <person name="Wilkes D.E."/>
            <person name="Wang Y."/>
            <person name="Cai H."/>
            <person name="Collins K."/>
            <person name="Stewart B.A."/>
            <person name="Lee S.R."/>
            <person name="Wilamowska K."/>
            <person name="Weinberg Z."/>
            <person name="Ruzzo W.L."/>
            <person name="Wloga D."/>
            <person name="Gaertig J."/>
            <person name="Frankel J."/>
            <person name="Tsao C.-C."/>
            <person name="Gorovsky M.A."/>
            <person name="Keeling P.J."/>
            <person name="Waller R.F."/>
            <person name="Patron N.J."/>
            <person name="Cherry J.M."/>
            <person name="Stover N.A."/>
            <person name="Krieger C.J."/>
            <person name="del Toro C."/>
            <person name="Ryder H.F."/>
            <person name="Williamson S.C."/>
            <person name="Barbeau R.A."/>
            <person name="Hamilton E.P."/>
            <person name="Orias E."/>
        </authorList>
    </citation>
    <scope>NUCLEOTIDE SEQUENCE [LARGE SCALE GENOMIC DNA]</scope>
    <source>
        <strain evidence="3">SB210</strain>
    </source>
</reference>
<dbReference type="RefSeq" id="XP_012655354.1">
    <property type="nucleotide sequence ID" value="XM_012799900.1"/>
</dbReference>
<proteinExistence type="predicted"/>
<sequence length="184" mass="22777">MKEKVQKKYKISFYSLELEIILYLQIFTIYFTFQYQISQLRLFNFQKIICLFVQYLFFVFSFIQTILQIYLHPQIIYFNFCFFYQYDLMNLNSSQNQQLLEFFKYGQLAISNSYYIYFQVYVLNTNIKIKQSMLNQFVCDISSQNQIYKLIFDNQLINYYIYLFFLSIYNQLINQISQIAFQYF</sequence>
<evidence type="ECO:0000313" key="3">
    <source>
        <dbReference type="Proteomes" id="UP000009168"/>
    </source>
</evidence>
<keyword evidence="3" id="KW-1185">Reference proteome</keyword>
<dbReference type="KEGG" id="tet:TTHERM_002653405"/>
<dbReference type="Proteomes" id="UP000009168">
    <property type="component" value="Unassembled WGS sequence"/>
</dbReference>
<protein>
    <submittedName>
        <fullName evidence="2">Transmembrane protein, putative</fullName>
    </submittedName>
</protein>
<keyword evidence="1 2" id="KW-0812">Transmembrane</keyword>
<evidence type="ECO:0000313" key="2">
    <source>
        <dbReference type="EMBL" id="EWS72111.1"/>
    </source>
</evidence>
<feature type="transmembrane region" description="Helical" evidence="1">
    <location>
        <begin position="49"/>
        <end position="71"/>
    </location>
</feature>
<gene>
    <name evidence="2" type="ORF">TTHERM_002653405</name>
</gene>
<evidence type="ECO:0000256" key="1">
    <source>
        <dbReference type="SAM" id="Phobius"/>
    </source>
</evidence>